<organism evidence="6 7">
    <name type="scientific">Ancylostoma caninum</name>
    <name type="common">Dog hookworm</name>
    <dbReference type="NCBI Taxonomy" id="29170"/>
    <lineage>
        <taxon>Eukaryota</taxon>
        <taxon>Metazoa</taxon>
        <taxon>Ecdysozoa</taxon>
        <taxon>Nematoda</taxon>
        <taxon>Chromadorea</taxon>
        <taxon>Rhabditida</taxon>
        <taxon>Rhabditina</taxon>
        <taxon>Rhabditomorpha</taxon>
        <taxon>Strongyloidea</taxon>
        <taxon>Ancylostomatidae</taxon>
        <taxon>Ancylostomatinae</taxon>
        <taxon>Ancylostoma</taxon>
    </lineage>
</organism>
<evidence type="ECO:0000256" key="4">
    <source>
        <dbReference type="ARBA" id="ARBA00023136"/>
    </source>
</evidence>
<dbReference type="AlphaFoldDB" id="A0A368GG41"/>
<dbReference type="Pfam" id="PF10324">
    <property type="entry name" value="7TM_GPCR_Srw"/>
    <property type="match status" value="1"/>
</dbReference>
<accession>A0A368GG41</accession>
<dbReference type="InterPro" id="IPR019427">
    <property type="entry name" value="7TM_GPCR_serpentine_rcpt_Srw"/>
</dbReference>
<evidence type="ECO:0000256" key="3">
    <source>
        <dbReference type="ARBA" id="ARBA00022989"/>
    </source>
</evidence>
<keyword evidence="7" id="KW-1185">Reference proteome</keyword>
<dbReference type="GO" id="GO:0008528">
    <property type="term" value="F:G protein-coupled peptide receptor activity"/>
    <property type="evidence" value="ECO:0007669"/>
    <property type="project" value="InterPro"/>
</dbReference>
<evidence type="ECO:0000256" key="5">
    <source>
        <dbReference type="SAM" id="Phobius"/>
    </source>
</evidence>
<protein>
    <recommendedName>
        <fullName evidence="8">G-protein coupled receptors family 1 profile domain-containing protein</fullName>
    </recommendedName>
</protein>
<evidence type="ECO:0008006" key="8">
    <source>
        <dbReference type="Google" id="ProtNLM"/>
    </source>
</evidence>
<comment type="caution">
    <text evidence="6">The sequence shown here is derived from an EMBL/GenBank/DDBJ whole genome shotgun (WGS) entry which is preliminary data.</text>
</comment>
<keyword evidence="2 5" id="KW-0812">Transmembrane</keyword>
<dbReference type="STRING" id="29170.A0A368GG41"/>
<gene>
    <name evidence="6" type="ORF">ANCCAN_10696</name>
</gene>
<sequence length="146" mass="16203">MDSPPPEVLVLLSQICAAVMIVLCLFGVVGNSLSLYIYTRPAFRKRSINILLSALSASDLAVCVLSIPVFSSNHLQYVLPGIDFLLLGFRKINSHDDVLRVSNHSDVPINERLAARVDYSRSIFGRVPSLRSRQLLYSVSLLTMKK</sequence>
<dbReference type="GO" id="GO:0016020">
    <property type="term" value="C:membrane"/>
    <property type="evidence" value="ECO:0007669"/>
    <property type="project" value="UniProtKB-SubCell"/>
</dbReference>
<keyword evidence="4 5" id="KW-0472">Membrane</keyword>
<feature type="transmembrane region" description="Helical" evidence="5">
    <location>
        <begin position="12"/>
        <end position="38"/>
    </location>
</feature>
<dbReference type="PRINTS" id="PR00237">
    <property type="entry name" value="GPCRRHODOPSN"/>
</dbReference>
<proteinExistence type="predicted"/>
<dbReference type="PANTHER" id="PTHR47323">
    <property type="entry name" value="FMRFAMIDE PEPTIDE RECEPTOR FAMILY-RELATED"/>
    <property type="match status" value="1"/>
</dbReference>
<keyword evidence="3 5" id="KW-1133">Transmembrane helix</keyword>
<name>A0A368GG41_ANCCA</name>
<evidence type="ECO:0000313" key="7">
    <source>
        <dbReference type="Proteomes" id="UP000252519"/>
    </source>
</evidence>
<evidence type="ECO:0000313" key="6">
    <source>
        <dbReference type="EMBL" id="RCN43332.1"/>
    </source>
</evidence>
<dbReference type="InterPro" id="IPR053352">
    <property type="entry name" value="FMRFamide_rcpt"/>
</dbReference>
<dbReference type="EMBL" id="JOJR01000161">
    <property type="protein sequence ID" value="RCN43332.1"/>
    <property type="molecule type" value="Genomic_DNA"/>
</dbReference>
<comment type="subcellular location">
    <subcellularLocation>
        <location evidence="1">Membrane</location>
    </subcellularLocation>
</comment>
<feature type="transmembrane region" description="Helical" evidence="5">
    <location>
        <begin position="50"/>
        <end position="70"/>
    </location>
</feature>
<reference evidence="6 7" key="1">
    <citation type="submission" date="2014-10" db="EMBL/GenBank/DDBJ databases">
        <title>Draft genome of the hookworm Ancylostoma caninum.</title>
        <authorList>
            <person name="Mitreva M."/>
        </authorList>
    </citation>
    <scope>NUCLEOTIDE SEQUENCE [LARGE SCALE GENOMIC DNA]</scope>
    <source>
        <strain evidence="6 7">Baltimore</strain>
    </source>
</reference>
<dbReference type="Gene3D" id="1.20.1070.10">
    <property type="entry name" value="Rhodopsin 7-helix transmembrane proteins"/>
    <property type="match status" value="1"/>
</dbReference>
<evidence type="ECO:0000256" key="2">
    <source>
        <dbReference type="ARBA" id="ARBA00022692"/>
    </source>
</evidence>
<dbReference type="PANTHER" id="PTHR47323:SF6">
    <property type="entry name" value="G-PROTEIN COUPLED RECEPTORS FAMILY 1 PROFILE DOMAIN-CONTAINING PROTEIN"/>
    <property type="match status" value="1"/>
</dbReference>
<dbReference type="OrthoDB" id="10011262at2759"/>
<dbReference type="Proteomes" id="UP000252519">
    <property type="component" value="Unassembled WGS sequence"/>
</dbReference>
<evidence type="ECO:0000256" key="1">
    <source>
        <dbReference type="ARBA" id="ARBA00004370"/>
    </source>
</evidence>
<dbReference type="InterPro" id="IPR000276">
    <property type="entry name" value="GPCR_Rhodpsn"/>
</dbReference>
<dbReference type="SUPFAM" id="SSF81321">
    <property type="entry name" value="Family A G protein-coupled receptor-like"/>
    <property type="match status" value="1"/>
</dbReference>